<feature type="compositionally biased region" description="Basic and acidic residues" evidence="1">
    <location>
        <begin position="129"/>
        <end position="142"/>
    </location>
</feature>
<dbReference type="RefSeq" id="WP_150069287.1">
    <property type="nucleotide sequence ID" value="NZ_JBEPDJ010000025.1"/>
</dbReference>
<evidence type="ECO:0000256" key="2">
    <source>
        <dbReference type="SAM" id="SignalP"/>
    </source>
</evidence>
<evidence type="ECO:0000313" key="4">
    <source>
        <dbReference type="Proteomes" id="UP000323946"/>
    </source>
</evidence>
<dbReference type="PROSITE" id="PS51257">
    <property type="entry name" value="PROKAR_LIPOPROTEIN"/>
    <property type="match status" value="1"/>
</dbReference>
<evidence type="ECO:0000256" key="1">
    <source>
        <dbReference type="SAM" id="MobiDB-lite"/>
    </source>
</evidence>
<proteinExistence type="predicted"/>
<sequence>MKLRSTSIAALAAAPLVLAGCAGGPAGAPPQAPQPPAPSAEAVAWTGKMCGLVSGFSTAQKNLPELDRSNTATVKDSVIKRIDTAAQSADDTVRGLQGLGAPPVEGAGQVSAGFQEGFTQVRDLLRGAREKAEQADPTDKQRFQQGMTAVQQELDKGSKLDLKDKFVQLEQNQQLNAAAHRAPECQPFFTKPQQQQPPR</sequence>
<keyword evidence="2" id="KW-0732">Signal</keyword>
<reference evidence="3 4" key="1">
    <citation type="submission" date="2019-09" db="EMBL/GenBank/DDBJ databases">
        <title>Draft genome sequence of the thermophilic Saccharopolyspora hirsuta VKM Ac-666T.</title>
        <authorList>
            <person name="Lobastova T.G."/>
            <person name="Fokina V."/>
            <person name="Bragin E.Y."/>
            <person name="Shtratnikova V.Y."/>
            <person name="Starodumova I.P."/>
            <person name="Tarlachkov S.V."/>
            <person name="Donova M.V."/>
        </authorList>
    </citation>
    <scope>NUCLEOTIDE SEQUENCE [LARGE SCALE GENOMIC DNA]</scope>
    <source>
        <strain evidence="3 4">VKM Ac-666</strain>
    </source>
</reference>
<organism evidence="3 4">
    <name type="scientific">Saccharopolyspora hirsuta</name>
    <dbReference type="NCBI Taxonomy" id="1837"/>
    <lineage>
        <taxon>Bacteria</taxon>
        <taxon>Bacillati</taxon>
        <taxon>Actinomycetota</taxon>
        <taxon>Actinomycetes</taxon>
        <taxon>Pseudonocardiales</taxon>
        <taxon>Pseudonocardiaceae</taxon>
        <taxon>Saccharopolyspora</taxon>
    </lineage>
</organism>
<dbReference type="AlphaFoldDB" id="A0A5M7BJ46"/>
<feature type="region of interest" description="Disordered" evidence="1">
    <location>
        <begin position="129"/>
        <end position="155"/>
    </location>
</feature>
<accession>A0A5M7BJ46</accession>
<name>A0A5M7BJ46_SACHI</name>
<protein>
    <recommendedName>
        <fullName evidence="5">Small secreted protein</fullName>
    </recommendedName>
</protein>
<feature type="chain" id="PRO_5039715928" description="Small secreted protein" evidence="2">
    <location>
        <begin position="20"/>
        <end position="199"/>
    </location>
</feature>
<feature type="region of interest" description="Disordered" evidence="1">
    <location>
        <begin position="174"/>
        <end position="199"/>
    </location>
</feature>
<dbReference type="EMBL" id="VWPH01000012">
    <property type="protein sequence ID" value="KAA5829649.1"/>
    <property type="molecule type" value="Genomic_DNA"/>
</dbReference>
<evidence type="ECO:0008006" key="5">
    <source>
        <dbReference type="Google" id="ProtNLM"/>
    </source>
</evidence>
<dbReference type="SMR" id="A0A5M7BJ46"/>
<gene>
    <name evidence="3" type="ORF">F1721_25430</name>
</gene>
<feature type="signal peptide" evidence="2">
    <location>
        <begin position="1"/>
        <end position="19"/>
    </location>
</feature>
<comment type="caution">
    <text evidence="3">The sequence shown here is derived from an EMBL/GenBank/DDBJ whole genome shotgun (WGS) entry which is preliminary data.</text>
</comment>
<dbReference type="Proteomes" id="UP000323946">
    <property type="component" value="Unassembled WGS sequence"/>
</dbReference>
<dbReference type="OrthoDB" id="3690385at2"/>
<keyword evidence="4" id="KW-1185">Reference proteome</keyword>
<evidence type="ECO:0000313" key="3">
    <source>
        <dbReference type="EMBL" id="KAA5829649.1"/>
    </source>
</evidence>